<organism evidence="2 3">
    <name type="scientific">Natronorubrum halalkaliphilum</name>
    <dbReference type="NCBI Taxonomy" id="2691917"/>
    <lineage>
        <taxon>Archaea</taxon>
        <taxon>Methanobacteriati</taxon>
        <taxon>Methanobacteriota</taxon>
        <taxon>Stenosarchaea group</taxon>
        <taxon>Halobacteria</taxon>
        <taxon>Halobacteriales</taxon>
        <taxon>Natrialbaceae</taxon>
        <taxon>Natronorubrum</taxon>
    </lineage>
</organism>
<proteinExistence type="predicted"/>
<evidence type="ECO:0000313" key="3">
    <source>
        <dbReference type="Proteomes" id="UP000434101"/>
    </source>
</evidence>
<reference evidence="2 3" key="1">
    <citation type="submission" date="2020-01" db="EMBL/GenBank/DDBJ databases">
        <title>Natronorubrum sp. JWXQ-INN 674 isolated from Inner Mongolia Autonomous Region of China.</title>
        <authorList>
            <person name="Xue Q."/>
        </authorList>
    </citation>
    <scope>NUCLEOTIDE SEQUENCE [LARGE SCALE GENOMIC DNA]</scope>
    <source>
        <strain evidence="2 3">JWXQ-INN-674</strain>
    </source>
</reference>
<dbReference type="RefSeq" id="WP_160065632.1">
    <property type="nucleotide sequence ID" value="NZ_WUYX01000038.1"/>
</dbReference>
<name>A0A6B0VPV7_9EURY</name>
<evidence type="ECO:0000313" key="2">
    <source>
        <dbReference type="EMBL" id="MXV62812.1"/>
    </source>
</evidence>
<dbReference type="Proteomes" id="UP000434101">
    <property type="component" value="Unassembled WGS sequence"/>
</dbReference>
<dbReference type="EMBL" id="WUYX01000038">
    <property type="protein sequence ID" value="MXV62812.1"/>
    <property type="molecule type" value="Genomic_DNA"/>
</dbReference>
<feature type="region of interest" description="Disordered" evidence="1">
    <location>
        <begin position="47"/>
        <end position="68"/>
    </location>
</feature>
<evidence type="ECO:0000256" key="1">
    <source>
        <dbReference type="SAM" id="MobiDB-lite"/>
    </source>
</evidence>
<accession>A0A6B0VPV7</accession>
<dbReference type="OrthoDB" id="159119at2157"/>
<protein>
    <submittedName>
        <fullName evidence="2">Uncharacterized protein</fullName>
    </submittedName>
</protein>
<dbReference type="AlphaFoldDB" id="A0A6B0VPV7"/>
<gene>
    <name evidence="2" type="ORF">GS429_12195</name>
</gene>
<comment type="caution">
    <text evidence="2">The sequence shown here is derived from an EMBL/GenBank/DDBJ whole genome shotgun (WGS) entry which is preliminary data.</text>
</comment>
<keyword evidence="3" id="KW-1185">Reference proteome</keyword>
<sequence length="68" mass="7853">MSLYGVCDDCGDQATLRYKPDLALDDQPRPSVCNCCRMRREERMVDQFREERPVPPHVPPTPDEGECK</sequence>